<dbReference type="Gene3D" id="3.20.20.80">
    <property type="entry name" value="Glycosidases"/>
    <property type="match status" value="3"/>
</dbReference>
<accession>A0ABU2M197</accession>
<dbReference type="InterPro" id="IPR017853">
    <property type="entry name" value="GH"/>
</dbReference>
<gene>
    <name evidence="2" type="primary">treY</name>
    <name evidence="2" type="ORF">RNC47_35240</name>
</gene>
<reference evidence="3" key="1">
    <citation type="submission" date="2023-07" db="EMBL/GenBank/DDBJ databases">
        <title>30 novel species of actinomycetes from the DSMZ collection.</title>
        <authorList>
            <person name="Nouioui I."/>
        </authorList>
    </citation>
    <scope>NUCLEOTIDE SEQUENCE [LARGE SCALE GENOMIC DNA]</scope>
    <source>
        <strain evidence="3">DSM 44918</strain>
    </source>
</reference>
<comment type="caution">
    <text evidence="2">The sequence shown here is derived from an EMBL/GenBank/DDBJ whole genome shotgun (WGS) entry which is preliminary data.</text>
</comment>
<dbReference type="SMART" id="SM00642">
    <property type="entry name" value="Aamy"/>
    <property type="match status" value="1"/>
</dbReference>
<dbReference type="GO" id="GO:0047470">
    <property type="term" value="F:(1,4)-alpha-D-glucan 1-alpha-D-glucosylmutase activity"/>
    <property type="evidence" value="ECO:0007669"/>
    <property type="project" value="UniProtKB-EC"/>
</dbReference>
<dbReference type="EMBL" id="JAVREM010000123">
    <property type="protein sequence ID" value="MDT0323570.1"/>
    <property type="molecule type" value="Genomic_DNA"/>
</dbReference>
<evidence type="ECO:0000313" key="3">
    <source>
        <dbReference type="Proteomes" id="UP001183420"/>
    </source>
</evidence>
<keyword evidence="2" id="KW-0413">Isomerase</keyword>
<dbReference type="Pfam" id="PF00128">
    <property type="entry name" value="Alpha-amylase"/>
    <property type="match status" value="1"/>
</dbReference>
<feature type="domain" description="Glycosyl hydrolase family 13 catalytic" evidence="1">
    <location>
        <begin position="9"/>
        <end position="695"/>
    </location>
</feature>
<dbReference type="RefSeq" id="WP_311604862.1">
    <property type="nucleotide sequence ID" value="NZ_JAVREM010000123.1"/>
</dbReference>
<sequence>MTLPVRRAPTSTYRLQLGPEFTFGAAEAFVPRIAALGVSHLHLSPVLDAVPGSAHGYDVTDHSTVRAELGGEAGLRRLAATAGAHGLGLVLDIVPNHMAVPADTSRNRQLWEVLRDGPGSRYASWFDIDWAAGEGRLLLPVLGGPLAGELDRLTVADGALRYWDHRFPLRAGTERLPLPELLAAQHYRLCWWRLGRTELNYRRFFTVSELIGVRVEDPAVFDATHATVLRLVADGVVTGLRIDHPDGLADPGGYLARLREACGADVWIVAEKILGPDEHLPAAWPVAGTTGYDALRHVDAVFVDPEGHARLTDAYREFTGVAPEAGGVWAETVRAAGHRMIGHELAAEAARLARAAEAACRVDPALRGRDHAPWALHTALVELLVRLPVYRPYVTGGAPPAPGDTAMLTAAAEAAAGAFAVPEESAAVATVRDLALGRCEPTPPAVEFRVRFGQVSSALRAKAVEDTAGYRFAPLLSAAEVGCAPEAPALPPAAFHAHCARVRREWPLTGTVLSTHDTKRSGDARAALAALSEHPSVWAGLVSRLTAETARAGAPAPDPHLAWTAWQTAFALGTPDRERLTAAVLKAAREAALATTWTEPDADYERALERFVHAGPCGPPGRSLAEFARRLAPAIRANVLGAALLHLTMPGVPDVYRGSEGHYPALVDPDNRRPPVVVDAELNAEKLRLTTAALRLRRDHPDWFGPEAGHHPLTAEGPAAEHCLAFARATQAITAVTRLPHGLAEAGGWRDTHLPLPPGDWHDLLTGGHTTGKAPLARLFARAPVALLVRAPQDPGA</sequence>
<dbReference type="SUPFAM" id="SSF51445">
    <property type="entry name" value="(Trans)glycosidases"/>
    <property type="match status" value="1"/>
</dbReference>
<dbReference type="InterPro" id="IPR013797">
    <property type="entry name" value="Maltooligo_trehalose_synth_4"/>
</dbReference>
<evidence type="ECO:0000259" key="1">
    <source>
        <dbReference type="SMART" id="SM00642"/>
    </source>
</evidence>
<dbReference type="PANTHER" id="PTHR10357:SF216">
    <property type="entry name" value="MALTOOLIGOSYL TREHALOSE SYNTHASE-RELATED"/>
    <property type="match status" value="1"/>
</dbReference>
<dbReference type="EC" id="5.4.99.15" evidence="2"/>
<organism evidence="2 3">
    <name type="scientific">Streptomyces millisiae</name>
    <dbReference type="NCBI Taxonomy" id="3075542"/>
    <lineage>
        <taxon>Bacteria</taxon>
        <taxon>Bacillati</taxon>
        <taxon>Actinomycetota</taxon>
        <taxon>Actinomycetes</taxon>
        <taxon>Kitasatosporales</taxon>
        <taxon>Streptomycetaceae</taxon>
        <taxon>Streptomyces</taxon>
    </lineage>
</organism>
<evidence type="ECO:0000313" key="2">
    <source>
        <dbReference type="EMBL" id="MDT0323570.1"/>
    </source>
</evidence>
<dbReference type="NCBIfam" id="TIGR02401">
    <property type="entry name" value="trehalose_TreY"/>
    <property type="match status" value="1"/>
</dbReference>
<dbReference type="Gene3D" id="1.10.10.470">
    <property type="entry name" value="Maltooligosyl trehalose synthase, domain 4"/>
    <property type="match status" value="1"/>
</dbReference>
<dbReference type="InterPro" id="IPR006047">
    <property type="entry name" value="GH13_cat_dom"/>
</dbReference>
<keyword evidence="3" id="KW-1185">Reference proteome</keyword>
<dbReference type="Proteomes" id="UP001183420">
    <property type="component" value="Unassembled WGS sequence"/>
</dbReference>
<dbReference type="PANTHER" id="PTHR10357">
    <property type="entry name" value="ALPHA-AMYLASE FAMILY MEMBER"/>
    <property type="match status" value="1"/>
</dbReference>
<dbReference type="InterPro" id="IPR012767">
    <property type="entry name" value="Trehalose_TreY"/>
</dbReference>
<protein>
    <submittedName>
        <fullName evidence="2">Malto-oligosyltrehalose synthase</fullName>
        <ecNumber evidence="2">5.4.99.15</ecNumber>
    </submittedName>
</protein>
<name>A0ABU2M197_9ACTN</name>
<proteinExistence type="predicted"/>
<dbReference type="CDD" id="cd11336">
    <property type="entry name" value="AmyAc_MTSase"/>
    <property type="match status" value="1"/>
</dbReference>